<gene>
    <name evidence="5" type="ORF">PHY01_27370</name>
</gene>
<dbReference type="GO" id="GO:0003677">
    <property type="term" value="F:DNA binding"/>
    <property type="evidence" value="ECO:0007669"/>
    <property type="project" value="UniProtKB-KW"/>
</dbReference>
<keyword evidence="6" id="KW-1185">Reference proteome</keyword>
<dbReference type="SMART" id="SM00421">
    <property type="entry name" value="HTH_LUXR"/>
    <property type="match status" value="1"/>
</dbReference>
<dbReference type="Gene3D" id="3.40.50.300">
    <property type="entry name" value="P-loop containing nucleotide triphosphate hydrolases"/>
    <property type="match status" value="1"/>
</dbReference>
<dbReference type="InterPro" id="IPR000792">
    <property type="entry name" value="Tscrpt_reg_LuxR_C"/>
</dbReference>
<comment type="caution">
    <text evidence="5">The sequence shown here is derived from an EMBL/GenBank/DDBJ whole genome shotgun (WGS) entry which is preliminary data.</text>
</comment>
<evidence type="ECO:0000256" key="2">
    <source>
        <dbReference type="ARBA" id="ARBA00023125"/>
    </source>
</evidence>
<dbReference type="AlphaFoldDB" id="A0A4Y3WNS9"/>
<evidence type="ECO:0000259" key="4">
    <source>
        <dbReference type="PROSITE" id="PS50043"/>
    </source>
</evidence>
<reference evidence="5 6" key="1">
    <citation type="submission" date="2019-06" db="EMBL/GenBank/DDBJ databases">
        <title>Whole genome shotgun sequence of Pseudonocardia hydrocarbonoxydans NBRC 14498.</title>
        <authorList>
            <person name="Hosoyama A."/>
            <person name="Uohara A."/>
            <person name="Ohji S."/>
            <person name="Ichikawa N."/>
        </authorList>
    </citation>
    <scope>NUCLEOTIDE SEQUENCE [LARGE SCALE GENOMIC DNA]</scope>
    <source>
        <strain evidence="5 6">NBRC 14498</strain>
    </source>
</reference>
<evidence type="ECO:0000313" key="5">
    <source>
        <dbReference type="EMBL" id="GEC20454.1"/>
    </source>
</evidence>
<proteinExistence type="predicted"/>
<dbReference type="InterPro" id="IPR027417">
    <property type="entry name" value="P-loop_NTPase"/>
</dbReference>
<name>A0A4Y3WNS9_9PSEU</name>
<dbReference type="PRINTS" id="PR00038">
    <property type="entry name" value="HTHLUXR"/>
</dbReference>
<dbReference type="Gene3D" id="1.10.10.10">
    <property type="entry name" value="Winged helix-like DNA-binding domain superfamily/Winged helix DNA-binding domain"/>
    <property type="match status" value="1"/>
</dbReference>
<keyword evidence="2" id="KW-0238">DNA-binding</keyword>
<dbReference type="OrthoDB" id="134985at2"/>
<protein>
    <submittedName>
        <fullName evidence="5">LuxR family transcriptional regulator</fullName>
    </submittedName>
</protein>
<dbReference type="InterPro" id="IPR016032">
    <property type="entry name" value="Sig_transdc_resp-reg_C-effctor"/>
</dbReference>
<dbReference type="InterPro" id="IPR036388">
    <property type="entry name" value="WH-like_DNA-bd_sf"/>
</dbReference>
<evidence type="ECO:0000256" key="3">
    <source>
        <dbReference type="ARBA" id="ARBA00023163"/>
    </source>
</evidence>
<dbReference type="EMBL" id="BJNG01000018">
    <property type="protein sequence ID" value="GEC20454.1"/>
    <property type="molecule type" value="Genomic_DNA"/>
</dbReference>
<keyword evidence="1" id="KW-0805">Transcription regulation</keyword>
<dbReference type="CDD" id="cd06170">
    <property type="entry name" value="LuxR_C_like"/>
    <property type="match status" value="1"/>
</dbReference>
<dbReference type="PANTHER" id="PTHR44688">
    <property type="entry name" value="DNA-BINDING TRANSCRIPTIONAL ACTIVATOR DEVR_DOSR"/>
    <property type="match status" value="1"/>
</dbReference>
<dbReference type="RefSeq" id="WP_141278988.1">
    <property type="nucleotide sequence ID" value="NZ_BAAARZ010000023.1"/>
</dbReference>
<dbReference type="SUPFAM" id="SSF46894">
    <property type="entry name" value="C-terminal effector domain of the bipartite response regulators"/>
    <property type="match status" value="1"/>
</dbReference>
<dbReference type="GO" id="GO:0006355">
    <property type="term" value="P:regulation of DNA-templated transcription"/>
    <property type="evidence" value="ECO:0007669"/>
    <property type="project" value="InterPro"/>
</dbReference>
<dbReference type="SUPFAM" id="SSF52540">
    <property type="entry name" value="P-loop containing nucleoside triphosphate hydrolases"/>
    <property type="match status" value="1"/>
</dbReference>
<evidence type="ECO:0000313" key="6">
    <source>
        <dbReference type="Proteomes" id="UP000320338"/>
    </source>
</evidence>
<dbReference type="Pfam" id="PF00196">
    <property type="entry name" value="GerE"/>
    <property type="match status" value="1"/>
</dbReference>
<dbReference type="PANTHER" id="PTHR44688:SF16">
    <property type="entry name" value="DNA-BINDING TRANSCRIPTIONAL ACTIVATOR DEVR_DOSR"/>
    <property type="match status" value="1"/>
</dbReference>
<evidence type="ECO:0000256" key="1">
    <source>
        <dbReference type="ARBA" id="ARBA00023015"/>
    </source>
</evidence>
<dbReference type="PROSITE" id="PS50043">
    <property type="entry name" value="HTH_LUXR_2"/>
    <property type="match status" value="1"/>
</dbReference>
<dbReference type="Pfam" id="PF25873">
    <property type="entry name" value="WHD_MalT"/>
    <property type="match status" value="1"/>
</dbReference>
<organism evidence="5 6">
    <name type="scientific">Pseudonocardia hydrocarbonoxydans</name>
    <dbReference type="NCBI Taxonomy" id="76726"/>
    <lineage>
        <taxon>Bacteria</taxon>
        <taxon>Bacillati</taxon>
        <taxon>Actinomycetota</taxon>
        <taxon>Actinomycetes</taxon>
        <taxon>Pseudonocardiales</taxon>
        <taxon>Pseudonocardiaceae</taxon>
        <taxon>Pseudonocardia</taxon>
    </lineage>
</organism>
<dbReference type="InterPro" id="IPR059106">
    <property type="entry name" value="WHD_MalT"/>
</dbReference>
<dbReference type="Proteomes" id="UP000320338">
    <property type="component" value="Unassembled WGS sequence"/>
</dbReference>
<sequence>MKTQVPRLSPRHQRRARLLDALDAGGPGQVTVVSAPAGFGKTQLLAEWVATRPEPVAWVSLDEDDNDDRRFWAAVLTALGSHTEPGSAVHRLVIPPRPGRDPEFLAAVAGLPDALPEPVLLVLDDVHELTAPAAVHGLAALVRDRSPGLRLVLAGRTDPPVSIARLRLNGDLCEIRAEQLRFRLDEAEAKLSAEEVDLRPDQVRLLVEQTEGWAAGLRLAAISLRAGVDRDRFLADLAGNGRVVADYLVGEILSRLAPDEVEVLRAVSICDRVPVGLAAALALRSDAGDVLEELEQRTALVVGHGTGRATYRTQALLRAHLHADLRRRRPDLAAALHVRAAAWFAEHREPDRALGHARTGGQVGQVTDLLGRFAVTLLSGGHHSAVRTTVAWLVDRGVGVDHRLGLLDALAAMEGGTTRPADDYLAEAGADADPEVGELYRLVRSRRAGLFVDAAEMELASGPPPPDRAPGDVEHWALDAMARLDQAFLLAVDGRSADAHALAQAVLDGARRRHHGYLAARALAVLAAAVAGGGEFGAMTRLAEQAGAELPGSGWAHTAAAGLASTLRAYGTLLAADPVRALEFLDAAPAPPVDEPVPGAGMHVRSVVHGCALCDLGRTGEGLAEMAAARAGAVAGRNPPRFTALVAVLEHGAATAAGHTDQARAVLGWAEGLLGPSSGDVLFLHARRHVASGRTGTAASALAPVLDGSAPVLVPWVGVEARVVACRLALHAGRRPQARRELGRALALAAASGALRPLTSAPPEVIDVLVRYLGGFGDLEPVAARILRARTATGGPGHLVRLTDRERDVLSLLPTQRSLGEIAAELTVSHSTVKTHVKAIYTKLDARSRREAVTTARRQGLLASAP</sequence>
<keyword evidence="3" id="KW-0804">Transcription</keyword>
<feature type="domain" description="HTH luxR-type" evidence="4">
    <location>
        <begin position="795"/>
        <end position="860"/>
    </location>
</feature>
<accession>A0A4Y3WNS9</accession>